<proteinExistence type="predicted"/>
<keyword evidence="1" id="KW-1133">Transmembrane helix</keyword>
<dbReference type="Proteomes" id="UP001292094">
    <property type="component" value="Unassembled WGS sequence"/>
</dbReference>
<feature type="transmembrane region" description="Helical" evidence="1">
    <location>
        <begin position="40"/>
        <end position="66"/>
    </location>
</feature>
<keyword evidence="3" id="KW-1185">Reference proteome</keyword>
<evidence type="ECO:0000313" key="2">
    <source>
        <dbReference type="EMBL" id="KAK4322841.1"/>
    </source>
</evidence>
<evidence type="ECO:0000313" key="3">
    <source>
        <dbReference type="Proteomes" id="UP001292094"/>
    </source>
</evidence>
<accession>A0AAE1QAN3</accession>
<comment type="caution">
    <text evidence="2">The sequence shown here is derived from an EMBL/GenBank/DDBJ whole genome shotgun (WGS) entry which is preliminary data.</text>
</comment>
<feature type="transmembrane region" description="Helical" evidence="1">
    <location>
        <begin position="86"/>
        <end position="113"/>
    </location>
</feature>
<evidence type="ECO:0008006" key="4">
    <source>
        <dbReference type="Google" id="ProtNLM"/>
    </source>
</evidence>
<organism evidence="2 3">
    <name type="scientific">Petrolisthes manimaculis</name>
    <dbReference type="NCBI Taxonomy" id="1843537"/>
    <lineage>
        <taxon>Eukaryota</taxon>
        <taxon>Metazoa</taxon>
        <taxon>Ecdysozoa</taxon>
        <taxon>Arthropoda</taxon>
        <taxon>Crustacea</taxon>
        <taxon>Multicrustacea</taxon>
        <taxon>Malacostraca</taxon>
        <taxon>Eumalacostraca</taxon>
        <taxon>Eucarida</taxon>
        <taxon>Decapoda</taxon>
        <taxon>Pleocyemata</taxon>
        <taxon>Anomura</taxon>
        <taxon>Galatheoidea</taxon>
        <taxon>Porcellanidae</taxon>
        <taxon>Petrolisthes</taxon>
    </lineage>
</organism>
<protein>
    <recommendedName>
        <fullName evidence="4">Transmembrane protein</fullName>
    </recommendedName>
</protein>
<dbReference type="EMBL" id="JAWZYT010000497">
    <property type="protein sequence ID" value="KAK4322841.1"/>
    <property type="molecule type" value="Genomic_DNA"/>
</dbReference>
<keyword evidence="1" id="KW-0472">Membrane</keyword>
<reference evidence="2" key="1">
    <citation type="submission" date="2023-11" db="EMBL/GenBank/DDBJ databases">
        <title>Genome assemblies of two species of porcelain crab, Petrolisthes cinctipes and Petrolisthes manimaculis (Anomura: Porcellanidae).</title>
        <authorList>
            <person name="Angst P."/>
        </authorList>
    </citation>
    <scope>NUCLEOTIDE SEQUENCE</scope>
    <source>
        <strain evidence="2">PB745_02</strain>
        <tissue evidence="2">Gill</tissue>
    </source>
</reference>
<evidence type="ECO:0000256" key="1">
    <source>
        <dbReference type="SAM" id="Phobius"/>
    </source>
</evidence>
<gene>
    <name evidence="2" type="ORF">Pmani_006426</name>
</gene>
<dbReference type="AlphaFoldDB" id="A0AAE1QAN3"/>
<sequence length="124" mass="13266">MSKAGSTLNIDEEKAAAAESRENDESSVVGVSGWCASKHLVFISVISSVIIYVIGAIISGVTYRVYGLKVPSTCTLPDGQFMPTSMVIYPTPLVVVGPCFMSAGGAILILLLLQWCFCRPMTRM</sequence>
<name>A0AAE1QAN3_9EUCA</name>
<keyword evidence="1" id="KW-0812">Transmembrane</keyword>